<comment type="caution">
    <text evidence="2">The sequence shown here is derived from an EMBL/GenBank/DDBJ whole genome shotgun (WGS) entry which is preliminary data.</text>
</comment>
<reference evidence="2" key="1">
    <citation type="submission" date="2022-08" db="EMBL/GenBank/DDBJ databases">
        <authorList>
            <person name="Gutierrez-Valencia J."/>
        </authorList>
    </citation>
    <scope>NUCLEOTIDE SEQUENCE</scope>
</reference>
<feature type="region of interest" description="Disordered" evidence="1">
    <location>
        <begin position="38"/>
        <end position="62"/>
    </location>
</feature>
<organism evidence="2 3">
    <name type="scientific">Linum tenue</name>
    <dbReference type="NCBI Taxonomy" id="586396"/>
    <lineage>
        <taxon>Eukaryota</taxon>
        <taxon>Viridiplantae</taxon>
        <taxon>Streptophyta</taxon>
        <taxon>Embryophyta</taxon>
        <taxon>Tracheophyta</taxon>
        <taxon>Spermatophyta</taxon>
        <taxon>Magnoliopsida</taxon>
        <taxon>eudicotyledons</taxon>
        <taxon>Gunneridae</taxon>
        <taxon>Pentapetalae</taxon>
        <taxon>rosids</taxon>
        <taxon>fabids</taxon>
        <taxon>Malpighiales</taxon>
        <taxon>Linaceae</taxon>
        <taxon>Linum</taxon>
    </lineage>
</organism>
<feature type="compositionally biased region" description="Basic residues" evidence="1">
    <location>
        <begin position="49"/>
        <end position="61"/>
    </location>
</feature>
<proteinExistence type="predicted"/>
<feature type="non-terminal residue" evidence="2">
    <location>
        <position position="1"/>
    </location>
</feature>
<keyword evidence="3" id="KW-1185">Reference proteome</keyword>
<evidence type="ECO:0000313" key="2">
    <source>
        <dbReference type="EMBL" id="CAI0424405.1"/>
    </source>
</evidence>
<evidence type="ECO:0000313" key="3">
    <source>
        <dbReference type="Proteomes" id="UP001154282"/>
    </source>
</evidence>
<feature type="region of interest" description="Disordered" evidence="1">
    <location>
        <begin position="1"/>
        <end position="24"/>
    </location>
</feature>
<name>A0AAV0KRN0_9ROSI</name>
<accession>A0AAV0KRN0</accession>
<dbReference type="AlphaFoldDB" id="A0AAV0KRN0"/>
<evidence type="ECO:0000256" key="1">
    <source>
        <dbReference type="SAM" id="MobiDB-lite"/>
    </source>
</evidence>
<protein>
    <submittedName>
        <fullName evidence="2">Uncharacterized protein</fullName>
    </submittedName>
</protein>
<dbReference type="EMBL" id="CAMGYJ010000005">
    <property type="protein sequence ID" value="CAI0424405.1"/>
    <property type="molecule type" value="Genomic_DNA"/>
</dbReference>
<sequence>DELRGLWTNRGRKNEHGSRLRGGSGNFFSQQYRFEYKREEERQGSTGHHLIRQRGSRRRRLPGRDQMVEAVKAVEAEVEKVATTAVEAVGMMKAAATEEVAAVEAEVTEEVAMEEAAILRD</sequence>
<dbReference type="Proteomes" id="UP001154282">
    <property type="component" value="Unassembled WGS sequence"/>
</dbReference>
<gene>
    <name evidence="2" type="ORF">LITE_LOCUS19941</name>
</gene>